<dbReference type="Proteomes" id="UP000503162">
    <property type="component" value="Chromosome"/>
</dbReference>
<keyword evidence="1" id="KW-0489">Methyltransferase</keyword>
<dbReference type="PANTHER" id="PTHR13090">
    <property type="entry name" value="ARGININE-HYDROXYLASE NDUFAF5, MITOCHONDRIAL"/>
    <property type="match status" value="1"/>
</dbReference>
<dbReference type="PANTHER" id="PTHR13090:SF1">
    <property type="entry name" value="ARGININE-HYDROXYLASE NDUFAF5, MITOCHONDRIAL"/>
    <property type="match status" value="1"/>
</dbReference>
<dbReference type="GO" id="GO:0032259">
    <property type="term" value="P:methylation"/>
    <property type="evidence" value="ECO:0007669"/>
    <property type="project" value="UniProtKB-KW"/>
</dbReference>
<dbReference type="Gene3D" id="3.40.50.150">
    <property type="entry name" value="Vaccinia Virus protein VP39"/>
    <property type="match status" value="1"/>
</dbReference>
<reference evidence="3 4" key="1">
    <citation type="submission" date="2020-03" db="EMBL/GenBank/DDBJ databases">
        <title>Hydrogenophaga sp. nov. isolated from cyanobacterial mat.</title>
        <authorList>
            <person name="Thorat V."/>
            <person name="Kirdat K."/>
            <person name="Tiwarekar B."/>
            <person name="Costa E.D."/>
            <person name="Yadav A."/>
        </authorList>
    </citation>
    <scope>NUCLEOTIDE SEQUENCE [LARGE SCALE GENOMIC DNA]</scope>
    <source>
        <strain evidence="3 4">BA0156</strain>
    </source>
</reference>
<dbReference type="KEGG" id="hcz:G9Q37_12010"/>
<dbReference type="EMBL" id="CP049989">
    <property type="protein sequence ID" value="QIM52817.1"/>
    <property type="molecule type" value="Genomic_DNA"/>
</dbReference>
<evidence type="ECO:0000256" key="2">
    <source>
        <dbReference type="ARBA" id="ARBA00022679"/>
    </source>
</evidence>
<evidence type="ECO:0000313" key="3">
    <source>
        <dbReference type="EMBL" id="QIM52817.1"/>
    </source>
</evidence>
<dbReference type="RefSeq" id="WP_166227419.1">
    <property type="nucleotide sequence ID" value="NZ_CP049989.1"/>
</dbReference>
<organism evidence="3 4">
    <name type="scientific">Hydrogenophaga crocea</name>
    <dbReference type="NCBI Taxonomy" id="2716225"/>
    <lineage>
        <taxon>Bacteria</taxon>
        <taxon>Pseudomonadati</taxon>
        <taxon>Pseudomonadota</taxon>
        <taxon>Betaproteobacteria</taxon>
        <taxon>Burkholderiales</taxon>
        <taxon>Comamonadaceae</taxon>
        <taxon>Hydrogenophaga</taxon>
    </lineage>
</organism>
<accession>A0A6G8IHZ0</accession>
<proteinExistence type="predicted"/>
<sequence length="299" mass="33255">MSPESADRVPGLDPRAAARWQRLPRTESPWLHEEVASRMVERLQVFRDAPTSWLHWEPLLGGLQGHARVRAALPDAACQVWSHDLAQAQALTREAAARSWNPLRRARDRVPDAADPRQPVQLLWANMGLHAESAPQALLARWHAHLATGGFLLMSCLGPDSLAELRAVYARLGWPTPTHAFTDMHDWGDMLVQAGFAEPVMDMERLTLTYGSAQALLDDLRGMGRNLSSARFAALRGRGWRAALMDAIERHGARDADGRLRLGLEIVYGHAVKAEPRARTGQTAVPLDDVRRQLRRGRG</sequence>
<gene>
    <name evidence="3" type="ORF">G9Q37_12010</name>
</gene>
<keyword evidence="4" id="KW-1185">Reference proteome</keyword>
<protein>
    <submittedName>
        <fullName evidence="3">Biotin synthase</fullName>
    </submittedName>
</protein>
<dbReference type="SUPFAM" id="SSF53335">
    <property type="entry name" value="S-adenosyl-L-methionine-dependent methyltransferases"/>
    <property type="match status" value="1"/>
</dbReference>
<evidence type="ECO:0000256" key="1">
    <source>
        <dbReference type="ARBA" id="ARBA00022603"/>
    </source>
</evidence>
<name>A0A6G8IHZ0_9BURK</name>
<keyword evidence="2" id="KW-0808">Transferase</keyword>
<evidence type="ECO:0000313" key="4">
    <source>
        <dbReference type="Proteomes" id="UP000503162"/>
    </source>
</evidence>
<dbReference type="InterPro" id="IPR029063">
    <property type="entry name" value="SAM-dependent_MTases_sf"/>
</dbReference>
<dbReference type="InterPro" id="IPR050602">
    <property type="entry name" value="Malonyl-ACP_OMT"/>
</dbReference>
<dbReference type="GO" id="GO:0008168">
    <property type="term" value="F:methyltransferase activity"/>
    <property type="evidence" value="ECO:0007669"/>
    <property type="project" value="UniProtKB-KW"/>
</dbReference>
<dbReference type="AlphaFoldDB" id="A0A6G8IHZ0"/>